<evidence type="ECO:0000256" key="2">
    <source>
        <dbReference type="ARBA" id="ARBA00023134"/>
    </source>
</evidence>
<dbReference type="GO" id="GO:0005525">
    <property type="term" value="F:GTP binding"/>
    <property type="evidence" value="ECO:0007669"/>
    <property type="project" value="UniProtKB-KW"/>
</dbReference>
<name>B6FX40_PEPHT</name>
<organism evidence="3 4">
    <name type="scientific">Peptacetobacter hiranonis (strain DSM 13275 / JCM 10541 / KCTC 15199 / TO-931)</name>
    <name type="common">Clostridium hiranonis</name>
    <dbReference type="NCBI Taxonomy" id="500633"/>
    <lineage>
        <taxon>Bacteria</taxon>
        <taxon>Bacillati</taxon>
        <taxon>Bacillota</taxon>
        <taxon>Clostridia</taxon>
        <taxon>Peptostreptococcales</taxon>
        <taxon>Peptostreptococcaceae</taxon>
        <taxon>Peptacetobacter</taxon>
    </lineage>
</organism>
<dbReference type="RefSeq" id="WP_006439361.1">
    <property type="nucleotide sequence ID" value="NZ_DS995355.1"/>
</dbReference>
<dbReference type="eggNOG" id="COG0206">
    <property type="taxonomic scope" value="Bacteria"/>
</dbReference>
<dbReference type="STRING" id="500633.CLOHIR_00439"/>
<keyword evidence="1" id="KW-0547">Nucleotide-binding</keyword>
<gene>
    <name evidence="3" type="ORF">CLOHIR_00439</name>
</gene>
<dbReference type="Gene3D" id="3.30.1330.20">
    <property type="entry name" value="Tubulin/FtsZ, C-terminal domain"/>
    <property type="match status" value="1"/>
</dbReference>
<keyword evidence="4" id="KW-1185">Reference proteome</keyword>
<dbReference type="HOGENOM" id="CLU_1150637_0_0_9"/>
<sequence length="238" mass="27394">MEGKISKAIGISEKGIELVDRISKMDISHTFIERIDKNKDVDKDFVRKLLDEIEILYLVFDSTDKRAVEIVKAIGFMAAERKTLCIGFDFSTDKPIKIEEIDRYIQAEEEKFSEIADLMDMMAESITEEPILNLDITDLRDIMITDKDIKYICTQIEYGTDSRTAVEKIMEDIESTGDEFISKKCIMILEGDERVTFEYISELMLEFEERCTGDKSSVIFANLVKPESKNVKVCVLFN</sequence>
<comment type="caution">
    <text evidence="3">The sequence shown here is derived from an EMBL/GenBank/DDBJ whole genome shotgun (WGS) entry which is preliminary data.</text>
</comment>
<proteinExistence type="predicted"/>
<dbReference type="EMBL" id="ABWP01000014">
    <property type="protein sequence ID" value="EEA85897.1"/>
    <property type="molecule type" value="Genomic_DNA"/>
</dbReference>
<protein>
    <recommendedName>
        <fullName evidence="5">Cell division protein FtsZ C-terminal domain-containing protein</fullName>
    </recommendedName>
</protein>
<dbReference type="AlphaFoldDB" id="B6FX40"/>
<reference evidence="3 4" key="2">
    <citation type="submission" date="2008-10" db="EMBL/GenBank/DDBJ databases">
        <title>Draft genome sequence of Clostridium hiranonis (DSM 13275).</title>
        <authorList>
            <person name="Sudarsanam P."/>
            <person name="Ley R."/>
            <person name="Guruge J."/>
            <person name="Turnbaugh P.J."/>
            <person name="Mahowald M."/>
            <person name="Liep D."/>
            <person name="Gordon J."/>
        </authorList>
    </citation>
    <scope>NUCLEOTIDE SEQUENCE [LARGE SCALE GENOMIC DNA]</scope>
    <source>
        <strain evidence="3 4">DSM 13275</strain>
    </source>
</reference>
<evidence type="ECO:0008006" key="5">
    <source>
        <dbReference type="Google" id="ProtNLM"/>
    </source>
</evidence>
<keyword evidence="2" id="KW-0342">GTP-binding</keyword>
<dbReference type="Proteomes" id="UP000003178">
    <property type="component" value="Unassembled WGS sequence"/>
</dbReference>
<evidence type="ECO:0000313" key="3">
    <source>
        <dbReference type="EMBL" id="EEA85897.1"/>
    </source>
</evidence>
<evidence type="ECO:0000313" key="4">
    <source>
        <dbReference type="Proteomes" id="UP000003178"/>
    </source>
</evidence>
<evidence type="ECO:0000256" key="1">
    <source>
        <dbReference type="ARBA" id="ARBA00022741"/>
    </source>
</evidence>
<dbReference type="OrthoDB" id="1750492at2"/>
<reference evidence="3 4" key="1">
    <citation type="submission" date="2008-09" db="EMBL/GenBank/DDBJ databases">
        <authorList>
            <person name="Fulton L."/>
            <person name="Clifton S."/>
            <person name="Fulton B."/>
            <person name="Xu J."/>
            <person name="Minx P."/>
            <person name="Pepin K.H."/>
            <person name="Johnson M."/>
            <person name="Thiruvilangam P."/>
            <person name="Bhonagiri V."/>
            <person name="Nash W.E."/>
            <person name="Mardis E.R."/>
            <person name="Wilson R.K."/>
        </authorList>
    </citation>
    <scope>NUCLEOTIDE SEQUENCE [LARGE SCALE GENOMIC DNA]</scope>
    <source>
        <strain evidence="3 4">DSM 13275</strain>
    </source>
</reference>
<dbReference type="InterPro" id="IPR037103">
    <property type="entry name" value="Tubulin/FtsZ-like_C"/>
</dbReference>
<accession>B6FX40</accession>